<proteinExistence type="predicted"/>
<organism evidence="1">
    <name type="scientific">marine metagenome</name>
    <dbReference type="NCBI Taxonomy" id="408172"/>
    <lineage>
        <taxon>unclassified sequences</taxon>
        <taxon>metagenomes</taxon>
        <taxon>ecological metagenomes</taxon>
    </lineage>
</organism>
<gene>
    <name evidence="1" type="ORF">METZ01_LOCUS210512</name>
</gene>
<protein>
    <submittedName>
        <fullName evidence="1">Uncharacterized protein</fullName>
    </submittedName>
</protein>
<reference evidence="1" key="1">
    <citation type="submission" date="2018-05" db="EMBL/GenBank/DDBJ databases">
        <authorList>
            <person name="Lanie J.A."/>
            <person name="Ng W.-L."/>
            <person name="Kazmierczak K.M."/>
            <person name="Andrzejewski T.M."/>
            <person name="Davidsen T.M."/>
            <person name="Wayne K.J."/>
            <person name="Tettelin H."/>
            <person name="Glass J.I."/>
            <person name="Rusch D."/>
            <person name="Podicherti R."/>
            <person name="Tsui H.-C.T."/>
            <person name="Winkler M.E."/>
        </authorList>
    </citation>
    <scope>NUCLEOTIDE SEQUENCE</scope>
</reference>
<evidence type="ECO:0000313" key="1">
    <source>
        <dbReference type="EMBL" id="SVB57658.1"/>
    </source>
</evidence>
<sequence length="270" mass="30019">MAFPVILLFWLAMNALLWRAEYGDTGRGSRVSSDVVLDKIFNAPDASNLRVFQNGQSLGFIRWEIIPDEVHFSGTNQPIGRVESIRGYTLALDGRLDIETLQAKLRFNLRSELDADLDWRNVHATVDLPPSTWEFAAVATNQVLTVKHDGVLGQWERTTPLGQLRNPAALAEQFAGPLVAPLLKPFLPPNVPLGQAAGEPLALGLEWVAYNDAVRFGSTRVRIYRIEASLPRDRVMTVLVSRVGEILQVKFPGQLQFNNENIPLRKSGGK</sequence>
<name>A0A382F3R4_9ZZZZ</name>
<dbReference type="EMBL" id="UINC01047858">
    <property type="protein sequence ID" value="SVB57658.1"/>
    <property type="molecule type" value="Genomic_DNA"/>
</dbReference>
<dbReference type="AlphaFoldDB" id="A0A382F3R4"/>
<accession>A0A382F3R4</accession>